<dbReference type="InterPro" id="IPR006564">
    <property type="entry name" value="Znf_PMZ"/>
</dbReference>
<dbReference type="SMART" id="SM00575">
    <property type="entry name" value="ZnF_PMZ"/>
    <property type="match status" value="1"/>
</dbReference>
<dbReference type="Pfam" id="PF04434">
    <property type="entry name" value="SWIM"/>
    <property type="match status" value="1"/>
</dbReference>
<dbReference type="Pfam" id="PF10551">
    <property type="entry name" value="MULE"/>
    <property type="match status" value="1"/>
</dbReference>
<keyword evidence="2" id="KW-0479">Metal-binding</keyword>
<evidence type="ECO:0000313" key="9">
    <source>
        <dbReference type="Proteomes" id="UP000825729"/>
    </source>
</evidence>
<comment type="caution">
    <text evidence="8">The sequence shown here is derived from an EMBL/GenBank/DDBJ whole genome shotgun (WGS) entry which is preliminary data.</text>
</comment>
<dbReference type="Proteomes" id="UP000825729">
    <property type="component" value="Unassembled WGS sequence"/>
</dbReference>
<reference evidence="8 9" key="1">
    <citation type="submission" date="2021-07" db="EMBL/GenBank/DDBJ databases">
        <title>The Aristolochia fimbriata genome: insights into angiosperm evolution, floral development and chemical biosynthesis.</title>
        <authorList>
            <person name="Jiao Y."/>
        </authorList>
    </citation>
    <scope>NUCLEOTIDE SEQUENCE [LARGE SCALE GENOMIC DNA]</scope>
    <source>
        <strain evidence="8">IBCAS-2021</strain>
        <tissue evidence="8">Leaf</tissue>
    </source>
</reference>
<dbReference type="InterPro" id="IPR004330">
    <property type="entry name" value="FAR1_DNA_bnd_dom"/>
</dbReference>
<dbReference type="GO" id="GO:0008270">
    <property type="term" value="F:zinc ion binding"/>
    <property type="evidence" value="ECO:0007669"/>
    <property type="project" value="UniProtKB-KW"/>
</dbReference>
<feature type="domain" description="SWIM-type" evidence="7">
    <location>
        <begin position="817"/>
        <end position="853"/>
    </location>
</feature>
<evidence type="ECO:0000256" key="4">
    <source>
        <dbReference type="ARBA" id="ARBA00022833"/>
    </source>
</evidence>
<dbReference type="PROSITE" id="PS50966">
    <property type="entry name" value="ZF_SWIM"/>
    <property type="match status" value="1"/>
</dbReference>
<dbReference type="InterPro" id="IPR007527">
    <property type="entry name" value="Znf_SWIM"/>
</dbReference>
<gene>
    <name evidence="8" type="ORF">H6P81_007515</name>
</gene>
<evidence type="ECO:0000256" key="1">
    <source>
        <dbReference type="ARBA" id="ARBA00005889"/>
    </source>
</evidence>
<dbReference type="InterPro" id="IPR018289">
    <property type="entry name" value="MULE_transposase_dom"/>
</dbReference>
<evidence type="ECO:0000256" key="5">
    <source>
        <dbReference type="PROSITE-ProRule" id="PRU00325"/>
    </source>
</evidence>
<protein>
    <recommendedName>
        <fullName evidence="7">SWIM-type domain-containing protein</fullName>
    </recommendedName>
</protein>
<evidence type="ECO:0000256" key="6">
    <source>
        <dbReference type="SAM" id="MobiDB-lite"/>
    </source>
</evidence>
<dbReference type="GO" id="GO:0006355">
    <property type="term" value="P:regulation of DNA-templated transcription"/>
    <property type="evidence" value="ECO:0007669"/>
    <property type="project" value="InterPro"/>
</dbReference>
<evidence type="ECO:0000256" key="2">
    <source>
        <dbReference type="ARBA" id="ARBA00022723"/>
    </source>
</evidence>
<comment type="similarity">
    <text evidence="1">Belongs to the FHY3/FAR1 family.</text>
</comment>
<dbReference type="AlphaFoldDB" id="A0AAV7F1R4"/>
<dbReference type="SUPFAM" id="SSF103511">
    <property type="entry name" value="Chlorophyll a-b binding protein"/>
    <property type="match status" value="1"/>
</dbReference>
<proteinExistence type="inferred from homology"/>
<dbReference type="PANTHER" id="PTHR31669:SF251">
    <property type="entry name" value="PROTEIN FAR1-RELATED SEQUENCE"/>
    <property type="match status" value="1"/>
</dbReference>
<keyword evidence="4" id="KW-0862">Zinc</keyword>
<feature type="compositionally biased region" description="Polar residues" evidence="6">
    <location>
        <begin position="449"/>
        <end position="463"/>
    </location>
</feature>
<keyword evidence="9" id="KW-1185">Reference proteome</keyword>
<name>A0AAV7F1R4_ARIFI</name>
<dbReference type="InterPro" id="IPR031052">
    <property type="entry name" value="FHY3/FAR1"/>
</dbReference>
<feature type="region of interest" description="Disordered" evidence="6">
    <location>
        <begin position="442"/>
        <end position="463"/>
    </location>
</feature>
<dbReference type="PANTHER" id="PTHR31669">
    <property type="entry name" value="PROTEIN FAR1-RELATED SEQUENCE 10-RELATED"/>
    <property type="match status" value="1"/>
</dbReference>
<evidence type="ECO:0000256" key="3">
    <source>
        <dbReference type="ARBA" id="ARBA00022771"/>
    </source>
</evidence>
<sequence>MATLPAVSTKSLAAFSSTRDRFMPTKLHRNGISKSAVAFRVRAAKLPPGVEMPKVEPKLTAPFLGFTRTAEIWNSRACMIGLIGTFVVELIFHKGILQMIGVDGRLSSNIVTVDVDMESVESMMAVAVESQVCGIELEDNLLSVTTDFDPHVGGNGIEDSSPDNVIIPFDGDSNIEPCVGLEFETEEAAYGYYSEYARRVGFFIRKKSTRYSRRNKTLIATQYVCSKEGFKRSSETVKNPRANTREGCKAMVRVKKVESGKWVVHVVEKDHNHALVGPINVHYLQTARKKMGIEPHTGATKMEENYVDQESAGLEDVKVEPYVGMEFESEESSFLFYKEYARRIGFCIRKRSTRYSKRSRTLIATQYVCSKEGFKQINDTVKHPRPNTREGCKAMVKVKRVESGKWMIHFVEKEHSHELASTSNMQTVRSCRKLQAVANKSQTDHSLDLASQPNKITSNGFSNNHVTEQDKESYIYSMQERTFSKGDVKALTEYFIRKQSENPSFFYAVEIDEEEHIRNIVWVDPKSRMAYNHFGDVVTFDTTYVTNKYQVPFAPFVGVNHHGQSVLLGCALLTDQTVSSVTWVFQTWLAAMSGCQPRSIITEQDGALQSAVAKVFPGTRHCFSMWHVQEVVLYKLSQSCSMKGNFKEEFDKCVHQTDTTDEFESKWASLLHKFDLEGNEWLQLFYEDRHHWVPVYLNGTFLAGLSTTEQIENLGSLFDGYVRAKSSIKEFIDQYDIALQSQYEKECCADAETLNTKPCFMTASPLEKHAADVYTVEIFKKFQYEICQTLGYYASKTKEDEGTITYMVGKFGEEKIYTVILRPSEETVSCSCQMFEFTGILCRHSLRVFILSSVYAIPPTYILKRWTKNPWNGLVLNDLPSGSQGIGAEGMVCRYNDLCQKSLKVAEVGALSVEAYNMASHALQDSLEKAIAANNSLTAHDQPESLAINHQSKVSLVNLVENNDIEGQPSSKKLKTEFTKCPSRASACSTCKSNVDICTCEEPLESIEMERLNLPLSVSGKQNVLYSSLNCMDIWVRGPCKQNSVRNDIVGFVISQKNVHSCLFSGFY</sequence>
<dbReference type="EMBL" id="JAINDJ010000003">
    <property type="protein sequence ID" value="KAG9454611.1"/>
    <property type="molecule type" value="Genomic_DNA"/>
</dbReference>
<evidence type="ECO:0000313" key="8">
    <source>
        <dbReference type="EMBL" id="KAG9454611.1"/>
    </source>
</evidence>
<dbReference type="Pfam" id="PF03101">
    <property type="entry name" value="FAR1"/>
    <property type="match status" value="2"/>
</dbReference>
<keyword evidence="3 5" id="KW-0863">Zinc-finger</keyword>
<accession>A0AAV7F1R4</accession>
<organism evidence="8 9">
    <name type="scientific">Aristolochia fimbriata</name>
    <name type="common">White veined hardy Dutchman's pipe vine</name>
    <dbReference type="NCBI Taxonomy" id="158543"/>
    <lineage>
        <taxon>Eukaryota</taxon>
        <taxon>Viridiplantae</taxon>
        <taxon>Streptophyta</taxon>
        <taxon>Embryophyta</taxon>
        <taxon>Tracheophyta</taxon>
        <taxon>Spermatophyta</taxon>
        <taxon>Magnoliopsida</taxon>
        <taxon>Magnoliidae</taxon>
        <taxon>Piperales</taxon>
        <taxon>Aristolochiaceae</taxon>
        <taxon>Aristolochia</taxon>
    </lineage>
</organism>
<evidence type="ECO:0000259" key="7">
    <source>
        <dbReference type="PROSITE" id="PS50966"/>
    </source>
</evidence>